<dbReference type="SUPFAM" id="SSF52317">
    <property type="entry name" value="Class I glutamine amidotransferase-like"/>
    <property type="match status" value="1"/>
</dbReference>
<name>A0A6L9Y108_9MICO</name>
<dbReference type="GO" id="GO:0006598">
    <property type="term" value="P:polyamine catabolic process"/>
    <property type="evidence" value="ECO:0007669"/>
    <property type="project" value="TreeGrafter"/>
</dbReference>
<dbReference type="GO" id="GO:0005829">
    <property type="term" value="C:cytosol"/>
    <property type="evidence" value="ECO:0007669"/>
    <property type="project" value="TreeGrafter"/>
</dbReference>
<dbReference type="InterPro" id="IPR029062">
    <property type="entry name" value="Class_I_gatase-like"/>
</dbReference>
<gene>
    <name evidence="1" type="ORF">G3T36_15885</name>
</gene>
<dbReference type="PRINTS" id="PR00096">
    <property type="entry name" value="GATASE"/>
</dbReference>
<dbReference type="EMBL" id="JAAGWY010000004">
    <property type="protein sequence ID" value="NEN07340.1"/>
    <property type="molecule type" value="Genomic_DNA"/>
</dbReference>
<dbReference type="AlphaFoldDB" id="A0A6L9Y108"/>
<dbReference type="Gene3D" id="3.40.50.880">
    <property type="match status" value="1"/>
</dbReference>
<organism evidence="1 2">
    <name type="scientific">Leifsonia tongyongensis</name>
    <dbReference type="NCBI Taxonomy" id="1268043"/>
    <lineage>
        <taxon>Bacteria</taxon>
        <taxon>Bacillati</taxon>
        <taxon>Actinomycetota</taxon>
        <taxon>Actinomycetes</taxon>
        <taxon>Micrococcales</taxon>
        <taxon>Microbacteriaceae</taxon>
        <taxon>Leifsonia</taxon>
    </lineage>
</organism>
<sequence>MSAARSLAVVEVTRFRAHDPAYHDYVQVLIGRTIARAEELGWQVDRVAAADLGPASLLAQTDSADAVVIMGGEDIAPEFYGGRAGYEGESAHFPSADEGQVALVLRALERGTPLLGICRGHQIINVALGGTIIQHLGDATVHKNHGAPIAEIMSSHGVELVPGSAVSDLLGAERVQVQSAHHQAIDTLGEGLVVAGRTPEGEIEAIEHTQAPIVGVQWHPEDPGAPAGQLAALLSSLERVPAGVRVAA</sequence>
<dbReference type="RefSeq" id="WP_163290808.1">
    <property type="nucleotide sequence ID" value="NZ_JAAGWY010000004.1"/>
</dbReference>
<dbReference type="PANTHER" id="PTHR43235:SF1">
    <property type="entry name" value="GLUTAMINE AMIDOTRANSFERASE PB2B2.05-RELATED"/>
    <property type="match status" value="1"/>
</dbReference>
<protein>
    <submittedName>
        <fullName evidence="1">Gamma-glutamyl-gamma-aminobutyrate hydrolase family protein</fullName>
    </submittedName>
</protein>
<dbReference type="InterPro" id="IPR011697">
    <property type="entry name" value="Peptidase_C26"/>
</dbReference>
<comment type="caution">
    <text evidence="1">The sequence shown here is derived from an EMBL/GenBank/DDBJ whole genome shotgun (WGS) entry which is preliminary data.</text>
</comment>
<evidence type="ECO:0000313" key="2">
    <source>
        <dbReference type="Proteomes" id="UP000474967"/>
    </source>
</evidence>
<keyword evidence="2" id="KW-1185">Reference proteome</keyword>
<evidence type="ECO:0000313" key="1">
    <source>
        <dbReference type="EMBL" id="NEN07340.1"/>
    </source>
</evidence>
<accession>A0A6L9Y108</accession>
<reference evidence="1 2" key="1">
    <citation type="journal article" date="2014" name="J. Microbiol.">
        <title>Diaminobutyricibacter tongyongensis gen. nov., sp. nov. and Homoserinibacter gongjuensis gen. nov., sp. nov. belong to the family Microbacteriaceae.</title>
        <authorList>
            <person name="Kim S.J."/>
            <person name="Ahn J.H."/>
            <person name="Weon H.Y."/>
            <person name="Hamada M."/>
            <person name="Suzuki K."/>
            <person name="Kwon S.W."/>
        </authorList>
    </citation>
    <scope>NUCLEOTIDE SEQUENCE [LARGE SCALE GENOMIC DNA]</scope>
    <source>
        <strain evidence="1 2">NBRC 108724</strain>
    </source>
</reference>
<proteinExistence type="predicted"/>
<dbReference type="InterPro" id="IPR044668">
    <property type="entry name" value="PuuD-like"/>
</dbReference>
<dbReference type="GO" id="GO:0033969">
    <property type="term" value="F:gamma-glutamyl-gamma-aminobutyrate hydrolase activity"/>
    <property type="evidence" value="ECO:0007669"/>
    <property type="project" value="TreeGrafter"/>
</dbReference>
<keyword evidence="1" id="KW-0378">Hydrolase</keyword>
<dbReference type="PANTHER" id="PTHR43235">
    <property type="entry name" value="GLUTAMINE AMIDOTRANSFERASE PB2B2.05-RELATED"/>
    <property type="match status" value="1"/>
</dbReference>
<dbReference type="PROSITE" id="PS51273">
    <property type="entry name" value="GATASE_TYPE_1"/>
    <property type="match status" value="1"/>
</dbReference>
<dbReference type="Pfam" id="PF07722">
    <property type="entry name" value="Peptidase_C26"/>
    <property type="match status" value="1"/>
</dbReference>
<dbReference type="Proteomes" id="UP000474967">
    <property type="component" value="Unassembled WGS sequence"/>
</dbReference>